<keyword evidence="1" id="KW-0472">Membrane</keyword>
<feature type="transmembrane region" description="Helical" evidence="1">
    <location>
        <begin position="74"/>
        <end position="94"/>
    </location>
</feature>
<dbReference type="EMBL" id="VZUS01000001">
    <property type="protein sequence ID" value="KAB1188908.1"/>
    <property type="molecule type" value="Genomic_DNA"/>
</dbReference>
<accession>A0A643K029</accession>
<feature type="transmembrane region" description="Helical" evidence="1">
    <location>
        <begin position="114"/>
        <end position="133"/>
    </location>
</feature>
<evidence type="ECO:0000313" key="2">
    <source>
        <dbReference type="EMBL" id="KAB1188908.1"/>
    </source>
</evidence>
<name>A0A643K029_9EURY</name>
<comment type="caution">
    <text evidence="2">The sequence shown here is derived from an EMBL/GenBank/DDBJ whole genome shotgun (WGS) entry which is preliminary data.</text>
</comment>
<protein>
    <submittedName>
        <fullName evidence="2">Uncharacterized protein</fullName>
    </submittedName>
</protein>
<sequence>MDTERLASTVGLVGALLLAIVIAVPAVAVEPGAGEMATYYASGPFGIAIVGMLALLVVIVFLSGRQERTDPAVAAGLALVMSVAMVGLSVLWSLTIDPTVLFSFPEQYAWLSNHRWAVVGASLVTFAGAAMYARNVV</sequence>
<dbReference type="AlphaFoldDB" id="A0A643K029"/>
<dbReference type="RefSeq" id="WP_151139076.1">
    <property type="nucleotide sequence ID" value="NZ_VZUS01000001.1"/>
</dbReference>
<keyword evidence="1" id="KW-1133">Transmembrane helix</keyword>
<gene>
    <name evidence="2" type="ORF">Hfx1149_13050</name>
</gene>
<evidence type="ECO:0000256" key="1">
    <source>
        <dbReference type="SAM" id="Phobius"/>
    </source>
</evidence>
<organism evidence="2">
    <name type="scientific">Haloferax sp. CBA1149</name>
    <dbReference type="NCBI Taxonomy" id="2650753"/>
    <lineage>
        <taxon>Archaea</taxon>
        <taxon>Methanobacteriati</taxon>
        <taxon>Methanobacteriota</taxon>
        <taxon>Stenosarchaea group</taxon>
        <taxon>Halobacteria</taxon>
        <taxon>Halobacteriales</taxon>
        <taxon>Haloferacaceae</taxon>
        <taxon>Haloferax</taxon>
    </lineage>
</organism>
<keyword evidence="1" id="KW-0812">Transmembrane</keyword>
<proteinExistence type="predicted"/>
<feature type="transmembrane region" description="Helical" evidence="1">
    <location>
        <begin position="39"/>
        <end position="62"/>
    </location>
</feature>
<reference evidence="2" key="1">
    <citation type="submission" date="2019-09" db="EMBL/GenBank/DDBJ databases">
        <title>Genomic analysis of Haloferax sp. CBA1149.</title>
        <authorList>
            <person name="Roh S.W."/>
        </authorList>
    </citation>
    <scope>NUCLEOTIDE SEQUENCE</scope>
    <source>
        <strain evidence="2">CBA1149</strain>
    </source>
</reference>
<dbReference type="InterPro" id="IPR055970">
    <property type="entry name" value="DUF7548"/>
</dbReference>
<dbReference type="Pfam" id="PF24416">
    <property type="entry name" value="DUF7548"/>
    <property type="match status" value="1"/>
</dbReference>